<evidence type="ECO:0000259" key="5">
    <source>
        <dbReference type="PROSITE" id="PS51471"/>
    </source>
</evidence>
<dbReference type="PROSITE" id="PS51471">
    <property type="entry name" value="FE2OG_OXY"/>
    <property type="match status" value="1"/>
</dbReference>
<feature type="domain" description="Fe2OG dioxygenase" evidence="5">
    <location>
        <begin position="135"/>
        <end position="240"/>
    </location>
</feature>
<dbReference type="AlphaFoldDB" id="A0AAE1SSZ0"/>
<proteinExistence type="inferred from homology"/>
<evidence type="ECO:0000256" key="2">
    <source>
        <dbReference type="ARBA" id="ARBA00022896"/>
    </source>
</evidence>
<keyword evidence="4" id="KW-0560">Oxidoreductase</keyword>
<evidence type="ECO:0000256" key="3">
    <source>
        <dbReference type="ARBA" id="ARBA00023004"/>
    </source>
</evidence>
<organism evidence="6 7">
    <name type="scientific">Anisodus tanguticus</name>
    <dbReference type="NCBI Taxonomy" id="243964"/>
    <lineage>
        <taxon>Eukaryota</taxon>
        <taxon>Viridiplantae</taxon>
        <taxon>Streptophyta</taxon>
        <taxon>Embryophyta</taxon>
        <taxon>Tracheophyta</taxon>
        <taxon>Spermatophyta</taxon>
        <taxon>Magnoliopsida</taxon>
        <taxon>eudicotyledons</taxon>
        <taxon>Gunneridae</taxon>
        <taxon>Pentapetalae</taxon>
        <taxon>asterids</taxon>
        <taxon>lamiids</taxon>
        <taxon>Solanales</taxon>
        <taxon>Solanaceae</taxon>
        <taxon>Solanoideae</taxon>
        <taxon>Hyoscyameae</taxon>
        <taxon>Anisodus</taxon>
    </lineage>
</organism>
<dbReference type="InterPro" id="IPR026992">
    <property type="entry name" value="DIOX_N"/>
</dbReference>
<sequence length="289" mass="33412">MGSLTTSPKLLVVDFNNEELRSGTTTWESTCKEIRHAFENHGCFIALYDKISPQLRKSIFQANSQQLFDLPLEKKVLNTNEKPYHGYVGQIPFLPHHEAFGIDYATTLQELDEKVVRMLFESYGIAKNCESYLESTTYLLRYIKYDTPKMKENSMVFPPHTDKTFTTILYQNHVSGLEVQTREGQWITLEFSPSSFVVMAGEACRGWSNDRLLAPIHKVIMDINGSETRYTIGLFTFLKDDKIIEVAEELVDEEHPLKFKPFVHLDLIKYFDSERGRRSQNLLKDFCGV</sequence>
<dbReference type="InterPro" id="IPR044861">
    <property type="entry name" value="IPNS-like_FE2OG_OXY"/>
</dbReference>
<dbReference type="InterPro" id="IPR005123">
    <property type="entry name" value="Oxoglu/Fe-dep_dioxygenase_dom"/>
</dbReference>
<keyword evidence="2" id="KW-0847">Vitamin C</keyword>
<dbReference type="InterPro" id="IPR027443">
    <property type="entry name" value="IPNS-like_sf"/>
</dbReference>
<keyword evidence="3 4" id="KW-0408">Iron</keyword>
<dbReference type="SUPFAM" id="SSF51197">
    <property type="entry name" value="Clavaminate synthase-like"/>
    <property type="match status" value="1"/>
</dbReference>
<evidence type="ECO:0000313" key="7">
    <source>
        <dbReference type="Proteomes" id="UP001291623"/>
    </source>
</evidence>
<dbReference type="GO" id="GO:0046872">
    <property type="term" value="F:metal ion binding"/>
    <property type="evidence" value="ECO:0007669"/>
    <property type="project" value="UniProtKB-KW"/>
</dbReference>
<comment type="similarity">
    <text evidence="4">Belongs to the iron/ascorbate-dependent oxidoreductase family.</text>
</comment>
<gene>
    <name evidence="6" type="ORF">RND71_005424</name>
</gene>
<dbReference type="Proteomes" id="UP001291623">
    <property type="component" value="Unassembled WGS sequence"/>
</dbReference>
<evidence type="ECO:0000256" key="4">
    <source>
        <dbReference type="RuleBase" id="RU003682"/>
    </source>
</evidence>
<dbReference type="EMBL" id="JAVYJV010000003">
    <property type="protein sequence ID" value="KAK4374747.1"/>
    <property type="molecule type" value="Genomic_DNA"/>
</dbReference>
<dbReference type="GO" id="GO:0031418">
    <property type="term" value="F:L-ascorbic acid binding"/>
    <property type="evidence" value="ECO:0007669"/>
    <property type="project" value="UniProtKB-KW"/>
</dbReference>
<protein>
    <recommendedName>
        <fullName evidence="5">Fe2OG dioxygenase domain-containing protein</fullName>
    </recommendedName>
</protein>
<dbReference type="GO" id="GO:0002238">
    <property type="term" value="P:response to molecule of fungal origin"/>
    <property type="evidence" value="ECO:0007669"/>
    <property type="project" value="UniProtKB-ARBA"/>
</dbReference>
<reference evidence="6" key="1">
    <citation type="submission" date="2023-12" db="EMBL/GenBank/DDBJ databases">
        <title>Genome assembly of Anisodus tanguticus.</title>
        <authorList>
            <person name="Wang Y.-J."/>
        </authorList>
    </citation>
    <scope>NUCLEOTIDE SEQUENCE</scope>
    <source>
        <strain evidence="6">KB-2021</strain>
        <tissue evidence="6">Leaf</tissue>
    </source>
</reference>
<dbReference type="InterPro" id="IPR050231">
    <property type="entry name" value="Iron_ascorbate_oxido_reductase"/>
</dbReference>
<dbReference type="Pfam" id="PF14226">
    <property type="entry name" value="DIOX_N"/>
    <property type="match status" value="1"/>
</dbReference>
<dbReference type="Pfam" id="PF03171">
    <property type="entry name" value="2OG-FeII_Oxy"/>
    <property type="match status" value="1"/>
</dbReference>
<keyword evidence="1 4" id="KW-0479">Metal-binding</keyword>
<dbReference type="GO" id="GO:0016706">
    <property type="term" value="F:2-oxoglutarate-dependent dioxygenase activity"/>
    <property type="evidence" value="ECO:0007669"/>
    <property type="project" value="UniProtKB-ARBA"/>
</dbReference>
<evidence type="ECO:0000313" key="6">
    <source>
        <dbReference type="EMBL" id="KAK4374747.1"/>
    </source>
</evidence>
<accession>A0AAE1SSZ0</accession>
<keyword evidence="7" id="KW-1185">Reference proteome</keyword>
<name>A0AAE1SSZ0_9SOLA</name>
<dbReference type="Gene3D" id="2.60.120.330">
    <property type="entry name" value="B-lactam Antibiotic, Isopenicillin N Synthase, Chain"/>
    <property type="match status" value="1"/>
</dbReference>
<dbReference type="PANTHER" id="PTHR47990">
    <property type="entry name" value="2-OXOGLUTARATE (2OG) AND FE(II)-DEPENDENT OXYGENASE SUPERFAMILY PROTEIN-RELATED"/>
    <property type="match status" value="1"/>
</dbReference>
<evidence type="ECO:0000256" key="1">
    <source>
        <dbReference type="ARBA" id="ARBA00022723"/>
    </source>
</evidence>
<comment type="caution">
    <text evidence="6">The sequence shown here is derived from an EMBL/GenBank/DDBJ whole genome shotgun (WGS) entry which is preliminary data.</text>
</comment>
<dbReference type="GO" id="GO:0009805">
    <property type="term" value="P:coumarin biosynthetic process"/>
    <property type="evidence" value="ECO:0007669"/>
    <property type="project" value="UniProtKB-ARBA"/>
</dbReference>